<evidence type="ECO:0000313" key="1">
    <source>
        <dbReference type="EMBL" id="KIL63709.1"/>
    </source>
</evidence>
<dbReference type="AlphaFoldDB" id="A0A0C2TAH3"/>
<dbReference type="EMBL" id="KN818256">
    <property type="protein sequence ID" value="KIL63709.1"/>
    <property type="molecule type" value="Genomic_DNA"/>
</dbReference>
<sequence length="69" mass="7518">MSPPRYVPGRSIHAHPLTLIPDANESAFVRVAKQVQRIAQRDNGASSPARLGVWIGQSCRQDAELKNPG</sequence>
<evidence type="ECO:0000313" key="2">
    <source>
        <dbReference type="Proteomes" id="UP000054549"/>
    </source>
</evidence>
<dbReference type="HOGENOM" id="CLU_2775436_0_0_1"/>
<organism evidence="1 2">
    <name type="scientific">Amanita muscaria (strain Koide BX008)</name>
    <dbReference type="NCBI Taxonomy" id="946122"/>
    <lineage>
        <taxon>Eukaryota</taxon>
        <taxon>Fungi</taxon>
        <taxon>Dikarya</taxon>
        <taxon>Basidiomycota</taxon>
        <taxon>Agaricomycotina</taxon>
        <taxon>Agaricomycetes</taxon>
        <taxon>Agaricomycetidae</taxon>
        <taxon>Agaricales</taxon>
        <taxon>Pluteineae</taxon>
        <taxon>Amanitaceae</taxon>
        <taxon>Amanita</taxon>
    </lineage>
</organism>
<name>A0A0C2TAH3_AMAMK</name>
<gene>
    <name evidence="1" type="ORF">M378DRAFT_164134</name>
</gene>
<keyword evidence="2" id="KW-1185">Reference proteome</keyword>
<reference evidence="1 2" key="1">
    <citation type="submission" date="2014-04" db="EMBL/GenBank/DDBJ databases">
        <title>Evolutionary Origins and Diversification of the Mycorrhizal Mutualists.</title>
        <authorList>
            <consortium name="DOE Joint Genome Institute"/>
            <consortium name="Mycorrhizal Genomics Consortium"/>
            <person name="Kohler A."/>
            <person name="Kuo A."/>
            <person name="Nagy L.G."/>
            <person name="Floudas D."/>
            <person name="Copeland A."/>
            <person name="Barry K.W."/>
            <person name="Cichocki N."/>
            <person name="Veneault-Fourrey C."/>
            <person name="LaButti K."/>
            <person name="Lindquist E.A."/>
            <person name="Lipzen A."/>
            <person name="Lundell T."/>
            <person name="Morin E."/>
            <person name="Murat C."/>
            <person name="Riley R."/>
            <person name="Ohm R."/>
            <person name="Sun H."/>
            <person name="Tunlid A."/>
            <person name="Henrissat B."/>
            <person name="Grigoriev I.V."/>
            <person name="Hibbett D.S."/>
            <person name="Martin F."/>
        </authorList>
    </citation>
    <scope>NUCLEOTIDE SEQUENCE [LARGE SCALE GENOMIC DNA]</scope>
    <source>
        <strain evidence="1 2">Koide BX008</strain>
    </source>
</reference>
<dbReference type="Proteomes" id="UP000054549">
    <property type="component" value="Unassembled WGS sequence"/>
</dbReference>
<accession>A0A0C2TAH3</accession>
<dbReference type="InParanoid" id="A0A0C2TAH3"/>
<protein>
    <submittedName>
        <fullName evidence="1">Uncharacterized protein</fullName>
    </submittedName>
</protein>
<proteinExistence type="predicted"/>